<keyword evidence="2" id="KW-1185">Reference proteome</keyword>
<dbReference type="GO" id="GO:0016301">
    <property type="term" value="F:kinase activity"/>
    <property type="evidence" value="ECO:0007669"/>
    <property type="project" value="UniProtKB-KW"/>
</dbReference>
<dbReference type="AlphaFoldDB" id="A0A6L7G1X1"/>
<dbReference type="RefSeq" id="WP_160892924.1">
    <property type="nucleotide sequence ID" value="NZ_WUMU01000004.1"/>
</dbReference>
<keyword evidence="1" id="KW-0418">Kinase</keyword>
<name>A0A6L7G1X1_9RHOB</name>
<dbReference type="EMBL" id="WUMU01000004">
    <property type="protein sequence ID" value="MXN17528.1"/>
    <property type="molecule type" value="Genomic_DNA"/>
</dbReference>
<accession>A0A6L7G1X1</accession>
<dbReference type="SUPFAM" id="SSF52540">
    <property type="entry name" value="P-loop containing nucleoside triphosphate hydrolases"/>
    <property type="match status" value="1"/>
</dbReference>
<dbReference type="Proteomes" id="UP000477911">
    <property type="component" value="Unassembled WGS sequence"/>
</dbReference>
<proteinExistence type="predicted"/>
<gene>
    <name evidence="1" type="ORF">GR170_06765</name>
</gene>
<reference evidence="1 2" key="1">
    <citation type="submission" date="2019-12" db="EMBL/GenBank/DDBJ databases">
        <authorList>
            <person name="Li M."/>
        </authorList>
    </citation>
    <scope>NUCLEOTIDE SEQUENCE [LARGE SCALE GENOMIC DNA]</scope>
    <source>
        <strain evidence="1 2">GBMRC 2024</strain>
    </source>
</reference>
<dbReference type="Gene3D" id="3.40.50.300">
    <property type="entry name" value="P-loop containing nucleotide triphosphate hydrolases"/>
    <property type="match status" value="1"/>
</dbReference>
<comment type="caution">
    <text evidence="1">The sequence shown here is derived from an EMBL/GenBank/DDBJ whole genome shotgun (WGS) entry which is preliminary data.</text>
</comment>
<sequence>MGDLAVDTSAVLALLAAVPRAGQRVILAIAGPPGAGKSTLASAVVRALDAVQPGQAALLPMDGFHLENEELDARGLRAVKGAPQTFDAQGYLDLIARVRADDGPLEYPLFDRAADCSRPGAGRLEARTRIVVTEGNYLLCSAAPWEKLRDQFDARVLLSPPLEELERRLTQRWLDHGLSRESARARALGNDIPNARFVLGHSAGADLVLSL</sequence>
<keyword evidence="1" id="KW-0808">Transferase</keyword>
<dbReference type="PANTHER" id="PTHR10285">
    <property type="entry name" value="URIDINE KINASE"/>
    <property type="match status" value="1"/>
</dbReference>
<evidence type="ECO:0000313" key="2">
    <source>
        <dbReference type="Proteomes" id="UP000477911"/>
    </source>
</evidence>
<evidence type="ECO:0000313" key="1">
    <source>
        <dbReference type="EMBL" id="MXN17528.1"/>
    </source>
</evidence>
<protein>
    <submittedName>
        <fullName evidence="1">Uridine kinase</fullName>
    </submittedName>
</protein>
<organism evidence="1 2">
    <name type="scientific">Pseudooceanicola albus</name>
    <dbReference type="NCBI Taxonomy" id="2692189"/>
    <lineage>
        <taxon>Bacteria</taxon>
        <taxon>Pseudomonadati</taxon>
        <taxon>Pseudomonadota</taxon>
        <taxon>Alphaproteobacteria</taxon>
        <taxon>Rhodobacterales</taxon>
        <taxon>Paracoccaceae</taxon>
        <taxon>Pseudooceanicola</taxon>
    </lineage>
</organism>
<dbReference type="InterPro" id="IPR027417">
    <property type="entry name" value="P-loop_NTPase"/>
</dbReference>